<dbReference type="InterPro" id="IPR027443">
    <property type="entry name" value="IPNS-like_sf"/>
</dbReference>
<proteinExistence type="predicted"/>
<dbReference type="SUPFAM" id="SSF51197">
    <property type="entry name" value="Clavaminate synthase-like"/>
    <property type="match status" value="1"/>
</dbReference>
<accession>A0ABQ7GS58</accession>
<dbReference type="Proteomes" id="UP000815325">
    <property type="component" value="Unassembled WGS sequence"/>
</dbReference>
<evidence type="ECO:0000259" key="1">
    <source>
        <dbReference type="Pfam" id="PF14226"/>
    </source>
</evidence>
<feature type="domain" description="Non-haem dioxygenase N-terminal" evidence="1">
    <location>
        <begin position="2"/>
        <end position="57"/>
    </location>
</feature>
<dbReference type="EMBL" id="MU069615">
    <property type="protein sequence ID" value="KAF5837451.1"/>
    <property type="molecule type" value="Genomic_DNA"/>
</dbReference>
<keyword evidence="3" id="KW-1185">Reference proteome</keyword>
<dbReference type="InterPro" id="IPR026992">
    <property type="entry name" value="DIOX_N"/>
</dbReference>
<reference evidence="2" key="1">
    <citation type="submission" date="2017-08" db="EMBL/GenBank/DDBJ databases">
        <authorList>
            <person name="Polle J.E."/>
            <person name="Barry K."/>
            <person name="Cushman J."/>
            <person name="Schmutz J."/>
            <person name="Tran D."/>
            <person name="Hathwaick L.T."/>
            <person name="Yim W.C."/>
            <person name="Jenkins J."/>
            <person name="Mckie-Krisberg Z.M."/>
            <person name="Prochnik S."/>
            <person name="Lindquist E."/>
            <person name="Dockter R.B."/>
            <person name="Adam C."/>
            <person name="Molina H."/>
            <person name="Bunkerborg J."/>
            <person name="Jin E."/>
            <person name="Buchheim M."/>
            <person name="Magnuson J."/>
        </authorList>
    </citation>
    <scope>NUCLEOTIDE SEQUENCE</scope>
    <source>
        <strain evidence="2">CCAP 19/18</strain>
    </source>
</reference>
<organism evidence="2 3">
    <name type="scientific">Dunaliella salina</name>
    <name type="common">Green alga</name>
    <name type="synonym">Protococcus salinus</name>
    <dbReference type="NCBI Taxonomy" id="3046"/>
    <lineage>
        <taxon>Eukaryota</taxon>
        <taxon>Viridiplantae</taxon>
        <taxon>Chlorophyta</taxon>
        <taxon>core chlorophytes</taxon>
        <taxon>Chlorophyceae</taxon>
        <taxon>CS clade</taxon>
        <taxon>Chlamydomonadales</taxon>
        <taxon>Dunaliellaceae</taxon>
        <taxon>Dunaliella</taxon>
    </lineage>
</organism>
<comment type="caution">
    <text evidence="2">The sequence shown here is derived from an EMBL/GenBank/DDBJ whole genome shotgun (WGS) entry which is preliminary data.</text>
</comment>
<name>A0ABQ7GS58_DUNSA</name>
<sequence>MTSGFFYVGGHGIPSSLVDGTMDANRKLFSLPLEQKQALLADENNRGWTPFGEVRTPVIMTMADTHVFLASSHLACAD</sequence>
<evidence type="ECO:0000313" key="3">
    <source>
        <dbReference type="Proteomes" id="UP000815325"/>
    </source>
</evidence>
<dbReference type="Gene3D" id="2.60.120.330">
    <property type="entry name" value="B-lactam Antibiotic, Isopenicillin N Synthase, Chain"/>
    <property type="match status" value="1"/>
</dbReference>
<protein>
    <recommendedName>
        <fullName evidence="1">Non-haem dioxygenase N-terminal domain-containing protein</fullName>
    </recommendedName>
</protein>
<gene>
    <name evidence="2" type="ORF">DUNSADRAFT_4367</name>
</gene>
<dbReference type="Pfam" id="PF14226">
    <property type="entry name" value="DIOX_N"/>
    <property type="match status" value="1"/>
</dbReference>
<evidence type="ECO:0000313" key="2">
    <source>
        <dbReference type="EMBL" id="KAF5837451.1"/>
    </source>
</evidence>